<feature type="transmembrane region" description="Helical" evidence="6">
    <location>
        <begin position="271"/>
        <end position="289"/>
    </location>
</feature>
<feature type="transmembrane region" description="Helical" evidence="6">
    <location>
        <begin position="244"/>
        <end position="265"/>
    </location>
</feature>
<comment type="caution">
    <text evidence="7">The sequence shown here is derived from an EMBL/GenBank/DDBJ whole genome shotgun (WGS) entry which is preliminary data.</text>
</comment>
<feature type="transmembrane region" description="Helical" evidence="6">
    <location>
        <begin position="197"/>
        <end position="216"/>
    </location>
</feature>
<name>A0ABT2YF18_9BURK</name>
<evidence type="ECO:0000256" key="3">
    <source>
        <dbReference type="ARBA" id="ARBA00022692"/>
    </source>
</evidence>
<sequence length="355" mass="37762">MLRLEPRPQPSKLMALASPLLALLITVVLGVILFVSLGKDPSRGLQMFFWEPIRSVNAWSELGLKATPLVLIALGLAVCFRANVWNIGAEGQFIIGALAGGFVAMQADANTGRIIVLWILAAGMLGGMAWAAITALLRARFNANEILVSLMLVYVADLLLSYLVYGPWKDPQGFNFPQSVSFLAVTKIPRLFDGSRLNIGVLMAAGAVLGFWVLLFRSYAGFALQVGGLAPAAARYAGFSSTRALWTALLLSGAMAGLAGALEVAGPLGQLTPYVPAGYGFAAIIVAFVGRLHPVGIVFSAILMSMFYIGGELAQTRLGLPKSITGVFQGLLLFSLLACDTLINYRLRRTVSARA</sequence>
<keyword evidence="4 6" id="KW-1133">Transmembrane helix</keyword>
<dbReference type="RefSeq" id="WP_263571232.1">
    <property type="nucleotide sequence ID" value="NZ_JAJIRN010000004.1"/>
</dbReference>
<evidence type="ECO:0000313" key="8">
    <source>
        <dbReference type="Proteomes" id="UP001209701"/>
    </source>
</evidence>
<dbReference type="Pfam" id="PF02653">
    <property type="entry name" value="BPD_transp_2"/>
    <property type="match status" value="1"/>
</dbReference>
<feature type="transmembrane region" description="Helical" evidence="6">
    <location>
        <begin position="92"/>
        <end position="109"/>
    </location>
</feature>
<feature type="transmembrane region" description="Helical" evidence="6">
    <location>
        <begin position="326"/>
        <end position="345"/>
    </location>
</feature>
<feature type="transmembrane region" description="Helical" evidence="6">
    <location>
        <begin position="115"/>
        <end position="137"/>
    </location>
</feature>
<evidence type="ECO:0000256" key="1">
    <source>
        <dbReference type="ARBA" id="ARBA00004651"/>
    </source>
</evidence>
<dbReference type="PANTHER" id="PTHR47089">
    <property type="entry name" value="ABC TRANSPORTER, PERMEASE PROTEIN"/>
    <property type="match status" value="1"/>
</dbReference>
<keyword evidence="8" id="KW-1185">Reference proteome</keyword>
<dbReference type="CDD" id="cd06580">
    <property type="entry name" value="TM_PBP1_transp_TpRbsC_like"/>
    <property type="match status" value="1"/>
</dbReference>
<dbReference type="EMBL" id="JAJIRN010000004">
    <property type="protein sequence ID" value="MCV2368646.1"/>
    <property type="molecule type" value="Genomic_DNA"/>
</dbReference>
<comment type="subcellular location">
    <subcellularLocation>
        <location evidence="1">Cell membrane</location>
        <topology evidence="1">Multi-pass membrane protein</topology>
    </subcellularLocation>
</comment>
<keyword evidence="2" id="KW-1003">Cell membrane</keyword>
<feature type="transmembrane region" description="Helical" evidence="6">
    <location>
        <begin position="296"/>
        <end position="314"/>
    </location>
</feature>
<protein>
    <submittedName>
        <fullName evidence="7">ABC transporter permease</fullName>
    </submittedName>
</protein>
<organism evidence="7 8">
    <name type="scientific">Roseateles oligotrophus</name>
    <dbReference type="NCBI Taxonomy" id="1769250"/>
    <lineage>
        <taxon>Bacteria</taxon>
        <taxon>Pseudomonadati</taxon>
        <taxon>Pseudomonadota</taxon>
        <taxon>Betaproteobacteria</taxon>
        <taxon>Burkholderiales</taxon>
        <taxon>Sphaerotilaceae</taxon>
        <taxon>Roseateles</taxon>
    </lineage>
</organism>
<proteinExistence type="predicted"/>
<dbReference type="InterPro" id="IPR001851">
    <property type="entry name" value="ABC_transp_permease"/>
</dbReference>
<keyword evidence="5 6" id="KW-0472">Membrane</keyword>
<evidence type="ECO:0000256" key="5">
    <source>
        <dbReference type="ARBA" id="ARBA00023136"/>
    </source>
</evidence>
<reference evidence="7 8" key="1">
    <citation type="submission" date="2021-11" db="EMBL/GenBank/DDBJ databases">
        <authorList>
            <person name="Liang Q."/>
            <person name="Mou H."/>
            <person name="Liu Z."/>
        </authorList>
    </citation>
    <scope>NUCLEOTIDE SEQUENCE [LARGE SCALE GENOMIC DNA]</scope>
    <source>
        <strain evidence="7 8">CHU3</strain>
    </source>
</reference>
<evidence type="ECO:0000256" key="6">
    <source>
        <dbReference type="SAM" id="Phobius"/>
    </source>
</evidence>
<gene>
    <name evidence="7" type="ORF">LNV07_11150</name>
</gene>
<dbReference type="PANTHER" id="PTHR47089:SF1">
    <property type="entry name" value="GUANOSINE ABC TRANSPORTER PERMEASE PROTEIN NUPP"/>
    <property type="match status" value="1"/>
</dbReference>
<accession>A0ABT2YF18</accession>
<evidence type="ECO:0000313" key="7">
    <source>
        <dbReference type="EMBL" id="MCV2368646.1"/>
    </source>
</evidence>
<evidence type="ECO:0000256" key="4">
    <source>
        <dbReference type="ARBA" id="ARBA00022989"/>
    </source>
</evidence>
<keyword evidence="3 6" id="KW-0812">Transmembrane</keyword>
<feature type="transmembrane region" description="Helical" evidence="6">
    <location>
        <begin position="146"/>
        <end position="165"/>
    </location>
</feature>
<evidence type="ECO:0000256" key="2">
    <source>
        <dbReference type="ARBA" id="ARBA00022475"/>
    </source>
</evidence>
<dbReference type="Proteomes" id="UP001209701">
    <property type="component" value="Unassembled WGS sequence"/>
</dbReference>